<evidence type="ECO:0000313" key="7">
    <source>
        <dbReference type="EMBL" id="CCG21174.1"/>
    </source>
</evidence>
<keyword evidence="4" id="KW-0539">Nucleus</keyword>
<name>H8WX34_CANO9</name>
<dbReference type="RefSeq" id="XP_003866613.1">
    <property type="nucleotide sequence ID" value="XM_003866565.1"/>
</dbReference>
<evidence type="ECO:0000313" key="8">
    <source>
        <dbReference type="Proteomes" id="UP000005018"/>
    </source>
</evidence>
<dbReference type="Pfam" id="PF02200">
    <property type="entry name" value="STE"/>
    <property type="match status" value="1"/>
</dbReference>
<feature type="region of interest" description="Disordered" evidence="6">
    <location>
        <begin position="562"/>
        <end position="605"/>
    </location>
</feature>
<comment type="subcellular location">
    <subcellularLocation>
        <location evidence="1">Nucleus</location>
    </subcellularLocation>
</comment>
<dbReference type="eggNOG" id="ENOG502QTVR">
    <property type="taxonomic scope" value="Eukaryota"/>
</dbReference>
<feature type="region of interest" description="Disordered" evidence="6">
    <location>
        <begin position="239"/>
        <end position="299"/>
    </location>
</feature>
<evidence type="ECO:0000256" key="3">
    <source>
        <dbReference type="ARBA" id="ARBA00023163"/>
    </source>
</evidence>
<dbReference type="InterPro" id="IPR003120">
    <property type="entry name" value="Ste12"/>
</dbReference>
<dbReference type="HOGENOM" id="CLU_019798_1_0_1"/>
<organism evidence="7 8">
    <name type="scientific">Candida orthopsilosis (strain 90-125)</name>
    <name type="common">Yeast</name>
    <dbReference type="NCBI Taxonomy" id="1136231"/>
    <lineage>
        <taxon>Eukaryota</taxon>
        <taxon>Fungi</taxon>
        <taxon>Dikarya</taxon>
        <taxon>Ascomycota</taxon>
        <taxon>Saccharomycotina</taxon>
        <taxon>Pichiomycetes</taxon>
        <taxon>Debaryomycetaceae</taxon>
        <taxon>Candida/Lodderomyces clade</taxon>
        <taxon>Candida</taxon>
    </lineage>
</organism>
<dbReference type="GO" id="GO:1990527">
    <property type="term" value="C:Tec1p-Ste12p-Dig1p complex"/>
    <property type="evidence" value="ECO:0007669"/>
    <property type="project" value="TreeGrafter"/>
</dbReference>
<protein>
    <submittedName>
        <fullName evidence="7">Cph1 transcription factor</fullName>
    </submittedName>
</protein>
<comment type="similarity">
    <text evidence="5">Belongs to the STE12 transcription factor family.</text>
</comment>
<dbReference type="KEGG" id="cot:CORT_0A07880"/>
<evidence type="ECO:0000256" key="5">
    <source>
        <dbReference type="ARBA" id="ARBA00024345"/>
    </source>
</evidence>
<sequence length="642" mass="73053">MSTTTQTMIYTKSATKEIEDSLRLIDDLKFFLATAPANWQENQVIRRYYLNHDEGFVSCVYWNNLYFITGTDIVRCIVYKFEHFGRKIVDRKKFEEGIFSDLRNLKCNTDAILEPPRSEFLEFLFKNSCLRTQKKQKVFFWFNVPHDKLMADALERDLKKEKLGQKPTTIAHKEPAISFKYDENSSLFTQLTKHIESQTDGSLSLSKTSALNTANTTTTATSTSDDVSLLDQKSSPEYASSTANWKNDQPKYLNDGSDHLFRSKTNQSPFDKDEKKASVLAESEKDEDDDNDDDDDDFPLDYFVSQGNNDNYITLDSNYQGGSYANIFDDANDDEFLDPNLFIPSESTNATSNQVVVNDEYLIEQTQPLKTPLPPSVPTSGAKLLSLPNQDNIGDEFFSYPQLTGALATSYPIPLSAKVQTTFKSQQQSQTGASGGLTTPQFLKIPQQQMQVPSQAFNLYEQQQYLADVSGIGYNHNLIHPDSEYWTTGQVNHNLTDANSILDYSSGLGYGYPMQQHPMMYMNDEFLPYFVNQPMMIPQQQSIAALQQQQQQLKFQSMTRQQQISNKMMNKKRQMQQQQQQQQQQQAQKSVSVQKRKQKMNGVIGGGGVTKKIVLKTEKPQISLNEVVNSKTTRLTSKELSN</sequence>
<dbReference type="AlphaFoldDB" id="H8WX34"/>
<keyword evidence="2" id="KW-0805">Transcription regulation</keyword>
<dbReference type="OrthoDB" id="1095242at2759"/>
<dbReference type="GO" id="GO:0003700">
    <property type="term" value="F:DNA-binding transcription factor activity"/>
    <property type="evidence" value="ECO:0007669"/>
    <property type="project" value="InterPro"/>
</dbReference>
<dbReference type="PANTHER" id="PTHR47427">
    <property type="entry name" value="PROTEIN STE12"/>
    <property type="match status" value="1"/>
</dbReference>
<dbReference type="InterPro" id="IPR052127">
    <property type="entry name" value="STE12_transcription_factor"/>
</dbReference>
<evidence type="ECO:0000256" key="2">
    <source>
        <dbReference type="ARBA" id="ARBA00023015"/>
    </source>
</evidence>
<evidence type="ECO:0000256" key="6">
    <source>
        <dbReference type="SAM" id="MobiDB-lite"/>
    </source>
</evidence>
<dbReference type="GO" id="GO:0005634">
    <property type="term" value="C:nucleus"/>
    <property type="evidence" value="ECO:0007669"/>
    <property type="project" value="UniProtKB-SubCell"/>
</dbReference>
<evidence type="ECO:0000256" key="4">
    <source>
        <dbReference type="ARBA" id="ARBA00023242"/>
    </source>
</evidence>
<dbReference type="GO" id="GO:1990526">
    <property type="term" value="C:Ste12p-Dig1p-Dig2p complex"/>
    <property type="evidence" value="ECO:0007669"/>
    <property type="project" value="TreeGrafter"/>
</dbReference>
<dbReference type="GeneID" id="14537986"/>
<keyword evidence="3" id="KW-0804">Transcription</keyword>
<dbReference type="PANTHER" id="PTHR47427:SF1">
    <property type="entry name" value="PROTEIN STE12"/>
    <property type="match status" value="1"/>
</dbReference>
<keyword evidence="8" id="KW-1185">Reference proteome</keyword>
<feature type="compositionally biased region" description="Low complexity" evidence="6">
    <location>
        <begin position="575"/>
        <end position="593"/>
    </location>
</feature>
<accession>H8WX34</accession>
<gene>
    <name evidence="7" type="ORF">CORT_0A07880</name>
</gene>
<proteinExistence type="inferred from homology"/>
<dbReference type="EMBL" id="HE681719">
    <property type="protein sequence ID" value="CCG21174.1"/>
    <property type="molecule type" value="Genomic_DNA"/>
</dbReference>
<feature type="compositionally biased region" description="Acidic residues" evidence="6">
    <location>
        <begin position="284"/>
        <end position="299"/>
    </location>
</feature>
<evidence type="ECO:0000256" key="1">
    <source>
        <dbReference type="ARBA" id="ARBA00004123"/>
    </source>
</evidence>
<dbReference type="Proteomes" id="UP000005018">
    <property type="component" value="Chromosome 1"/>
</dbReference>
<dbReference type="SMART" id="SM00424">
    <property type="entry name" value="STE"/>
    <property type="match status" value="1"/>
</dbReference>
<dbReference type="GO" id="GO:2000220">
    <property type="term" value="P:regulation of pseudohyphal growth"/>
    <property type="evidence" value="ECO:0007669"/>
    <property type="project" value="TreeGrafter"/>
</dbReference>
<reference evidence="7 8" key="1">
    <citation type="journal article" date="2012" name="PLoS ONE">
        <title>Sequence and analysis of the genome of the pathogenic yeast Candida orthopsilosis.</title>
        <authorList>
            <person name="Riccombeni A."/>
            <person name="Vidanes G."/>
            <person name="Proux-Wera E."/>
            <person name="Wolfe K.H."/>
            <person name="Butler G."/>
        </authorList>
    </citation>
    <scope>NUCLEOTIDE SEQUENCE [LARGE SCALE GENOMIC DNA]</scope>
    <source>
        <strain evidence="7 8">Co 90-125</strain>
    </source>
</reference>